<sequence>MSNIPHTKTLANARGFSSLLSKTLLFGSVIALSMGIANAAPYAVDKAHSSVGFSLSHMVISEVKGAFNEFDGSIDFDPAKKTLTALKGEINTKSVDTNNKGRDEHLRKPDFFDVKKFPKATLEMKSIKGKKLTADITIRGITKPVVFDYEVKGPVENEHSKKQMIAIKLEGKLNRKDFEVGKDTSNASVGEEVKVSIQIEAQAQ</sequence>
<dbReference type="SMART" id="SM00867">
    <property type="entry name" value="YceI"/>
    <property type="match status" value="1"/>
</dbReference>
<dbReference type="Gene3D" id="2.40.128.110">
    <property type="entry name" value="Lipid/polyisoprenoid-binding, YceI-like"/>
    <property type="match status" value="1"/>
</dbReference>
<dbReference type="Pfam" id="PF04264">
    <property type="entry name" value="YceI"/>
    <property type="match status" value="1"/>
</dbReference>
<dbReference type="STRING" id="1357400.HMPREF2086_00369"/>
<protein>
    <recommendedName>
        <fullName evidence="1">Lipid/polyisoprenoid-binding YceI-like domain-containing protein</fullName>
    </recommendedName>
</protein>
<organism evidence="2 3">
    <name type="scientific">Helicobacter macacae MIT 99-5501</name>
    <dbReference type="NCBI Taxonomy" id="1357400"/>
    <lineage>
        <taxon>Bacteria</taxon>
        <taxon>Pseudomonadati</taxon>
        <taxon>Campylobacterota</taxon>
        <taxon>Epsilonproteobacteria</taxon>
        <taxon>Campylobacterales</taxon>
        <taxon>Helicobacteraceae</taxon>
        <taxon>Helicobacter</taxon>
    </lineage>
</organism>
<reference evidence="2 3" key="1">
    <citation type="journal article" date="2014" name="Genome Announc.">
        <title>Draft genome sequences of six enterohepatic helicobacter species isolated from humans and one from rhesus macaques.</title>
        <authorList>
            <person name="Shen Z."/>
            <person name="Sheh A."/>
            <person name="Young S.K."/>
            <person name="Abouelliel A."/>
            <person name="Ward D.V."/>
            <person name="Earl A.M."/>
            <person name="Fox J.G."/>
        </authorList>
    </citation>
    <scope>NUCLEOTIDE SEQUENCE [LARGE SCALE GENOMIC DNA]</scope>
    <source>
        <strain evidence="2 3">MIT 99-5501</strain>
    </source>
</reference>
<feature type="domain" description="Lipid/polyisoprenoid-binding YceI-like" evidence="1">
    <location>
        <begin position="41"/>
        <end position="202"/>
    </location>
</feature>
<gene>
    <name evidence="2" type="ORF">HMPREF2086_00369</name>
</gene>
<name>V8CCG5_9HELI</name>
<comment type="caution">
    <text evidence="2">The sequence shown here is derived from an EMBL/GenBank/DDBJ whole genome shotgun (WGS) entry which is preliminary data.</text>
</comment>
<dbReference type="OrthoDB" id="9811006at2"/>
<dbReference type="PANTHER" id="PTHR34406:SF1">
    <property type="entry name" value="PROTEIN YCEI"/>
    <property type="match status" value="1"/>
</dbReference>
<dbReference type="Proteomes" id="UP000018731">
    <property type="component" value="Unassembled WGS sequence"/>
</dbReference>
<dbReference type="HOGENOM" id="CLU_071003_3_0_7"/>
<dbReference type="SUPFAM" id="SSF101874">
    <property type="entry name" value="YceI-like"/>
    <property type="match status" value="1"/>
</dbReference>
<dbReference type="AlphaFoldDB" id="V8CCG5"/>
<dbReference type="InterPro" id="IPR036761">
    <property type="entry name" value="TTHA0802/YceI-like_sf"/>
</dbReference>
<evidence type="ECO:0000313" key="3">
    <source>
        <dbReference type="Proteomes" id="UP000018731"/>
    </source>
</evidence>
<dbReference type="EMBL" id="AZJI01000001">
    <property type="protein sequence ID" value="ETD25034.1"/>
    <property type="molecule type" value="Genomic_DNA"/>
</dbReference>
<evidence type="ECO:0000259" key="1">
    <source>
        <dbReference type="SMART" id="SM00867"/>
    </source>
</evidence>
<dbReference type="RefSeq" id="WP_023927044.1">
    <property type="nucleotide sequence ID" value="NZ_KI669454.1"/>
</dbReference>
<dbReference type="PATRIC" id="fig|1357400.3.peg.507"/>
<dbReference type="PANTHER" id="PTHR34406">
    <property type="entry name" value="PROTEIN YCEI"/>
    <property type="match status" value="1"/>
</dbReference>
<dbReference type="InterPro" id="IPR007372">
    <property type="entry name" value="Lipid/polyisoprenoid-bd_YceI"/>
</dbReference>
<dbReference type="eggNOG" id="COG2353">
    <property type="taxonomic scope" value="Bacteria"/>
</dbReference>
<keyword evidence="3" id="KW-1185">Reference proteome</keyword>
<accession>V8CCG5</accession>
<proteinExistence type="predicted"/>
<evidence type="ECO:0000313" key="2">
    <source>
        <dbReference type="EMBL" id="ETD25034.1"/>
    </source>
</evidence>